<dbReference type="OrthoDB" id="9804774at2"/>
<name>A0A2V3U5X0_9HYPH</name>
<organism evidence="2 3">
    <name type="scientific">Chelatococcus asaccharovorans</name>
    <dbReference type="NCBI Taxonomy" id="28210"/>
    <lineage>
        <taxon>Bacteria</taxon>
        <taxon>Pseudomonadati</taxon>
        <taxon>Pseudomonadota</taxon>
        <taxon>Alphaproteobacteria</taxon>
        <taxon>Hyphomicrobiales</taxon>
        <taxon>Chelatococcaceae</taxon>
        <taxon>Chelatococcus</taxon>
    </lineage>
</organism>
<proteinExistence type="inferred from homology"/>
<evidence type="ECO:0000313" key="3">
    <source>
        <dbReference type="Proteomes" id="UP000248021"/>
    </source>
</evidence>
<keyword evidence="3" id="KW-1185">Reference proteome</keyword>
<dbReference type="InterPro" id="IPR036291">
    <property type="entry name" value="NAD(P)-bd_dom_sf"/>
</dbReference>
<dbReference type="Proteomes" id="UP000248021">
    <property type="component" value="Unassembled WGS sequence"/>
</dbReference>
<sequence>MDLNLRGKRAIVTGGSGGLGRAIALALAREGMDITLVARNAEALAGVAAECTAAGSTRADSLAVDLMDRASADTVVASSAGRAVDVLVNCAGATKRGDFFSLTDKDWADGFELKFFGTMRMCRALWPSLAASRGAIVNIVGAGSRTPSADFAIGGSVNSALLNFTKALADRGRTDGVRVNAINPGYFLTDRLEHRIVAAMNADGRTREAVESGLLAGYRISRFGHPEELGGLVAFMASDAGSYLHGAIVDLDGGATKGL</sequence>
<dbReference type="PANTHER" id="PTHR42879">
    <property type="entry name" value="3-OXOACYL-(ACYL-CARRIER-PROTEIN) REDUCTASE"/>
    <property type="match status" value="1"/>
</dbReference>
<dbReference type="PANTHER" id="PTHR42879:SF6">
    <property type="entry name" value="NADPH-DEPENDENT REDUCTASE BACG"/>
    <property type="match status" value="1"/>
</dbReference>
<gene>
    <name evidence="2" type="ORF">C7450_10656</name>
</gene>
<dbReference type="Gene3D" id="3.40.50.720">
    <property type="entry name" value="NAD(P)-binding Rossmann-like Domain"/>
    <property type="match status" value="1"/>
</dbReference>
<comment type="similarity">
    <text evidence="1">Belongs to the short-chain dehydrogenases/reductases (SDR) family.</text>
</comment>
<dbReference type="RefSeq" id="WP_110375219.1">
    <property type="nucleotide sequence ID" value="NZ_JAHBRY010000001.1"/>
</dbReference>
<comment type="caution">
    <text evidence="2">The sequence shown here is derived from an EMBL/GenBank/DDBJ whole genome shotgun (WGS) entry which is preliminary data.</text>
</comment>
<protein>
    <submittedName>
        <fullName evidence="2">Short-subunit dehydrogenase</fullName>
    </submittedName>
</protein>
<evidence type="ECO:0000256" key="1">
    <source>
        <dbReference type="ARBA" id="ARBA00006484"/>
    </source>
</evidence>
<evidence type="ECO:0000313" key="2">
    <source>
        <dbReference type="EMBL" id="PXW57884.1"/>
    </source>
</evidence>
<dbReference type="AlphaFoldDB" id="A0A2V3U5X0"/>
<dbReference type="PRINTS" id="PR00081">
    <property type="entry name" value="GDHRDH"/>
</dbReference>
<accession>A0A2V3U5X0</accession>
<dbReference type="Pfam" id="PF00106">
    <property type="entry name" value="adh_short"/>
    <property type="match status" value="1"/>
</dbReference>
<dbReference type="EMBL" id="QJJK01000006">
    <property type="protein sequence ID" value="PXW57884.1"/>
    <property type="molecule type" value="Genomic_DNA"/>
</dbReference>
<dbReference type="InterPro" id="IPR002347">
    <property type="entry name" value="SDR_fam"/>
</dbReference>
<dbReference type="SUPFAM" id="SSF51735">
    <property type="entry name" value="NAD(P)-binding Rossmann-fold domains"/>
    <property type="match status" value="1"/>
</dbReference>
<dbReference type="InterPro" id="IPR050259">
    <property type="entry name" value="SDR"/>
</dbReference>
<reference evidence="2 3" key="1">
    <citation type="submission" date="2018-05" db="EMBL/GenBank/DDBJ databases">
        <title>Genomic Encyclopedia of Type Strains, Phase IV (KMG-IV): sequencing the most valuable type-strain genomes for metagenomic binning, comparative biology and taxonomic classification.</title>
        <authorList>
            <person name="Goeker M."/>
        </authorList>
    </citation>
    <scope>NUCLEOTIDE SEQUENCE [LARGE SCALE GENOMIC DNA]</scope>
    <source>
        <strain evidence="2 3">DSM 6462</strain>
    </source>
</reference>